<sequence>MLLQQVGNNRTLLVPDLQGLCLIENIAKRPMGVCEPWGVSNHITSGSGTGGTEDYMMKVIFHTKDYTSILFPFMLI</sequence>
<gene>
    <name evidence="1" type="ORF">DUU06_25770</name>
</gene>
<evidence type="ECO:0000313" key="1">
    <source>
        <dbReference type="EMBL" id="EBS5460945.1"/>
    </source>
</evidence>
<dbReference type="AlphaFoldDB" id="A0A5V0BER2"/>
<comment type="caution">
    <text evidence="1">The sequence shown here is derived from an EMBL/GenBank/DDBJ whole genome shotgun (WGS) entry which is preliminary data.</text>
</comment>
<dbReference type="EMBL" id="AAGVVM010000097">
    <property type="protein sequence ID" value="EBS5460945.1"/>
    <property type="molecule type" value="Genomic_DNA"/>
</dbReference>
<proteinExistence type="predicted"/>
<name>A0A5V0BER2_SALEN</name>
<protein>
    <submittedName>
        <fullName evidence="1">Uncharacterized protein</fullName>
    </submittedName>
</protein>
<organism evidence="1">
    <name type="scientific">Salmonella enteritidis</name>
    <dbReference type="NCBI Taxonomy" id="149539"/>
    <lineage>
        <taxon>Bacteria</taxon>
        <taxon>Pseudomonadati</taxon>
        <taxon>Pseudomonadota</taxon>
        <taxon>Gammaproteobacteria</taxon>
        <taxon>Enterobacterales</taxon>
        <taxon>Enterobacteriaceae</taxon>
        <taxon>Salmonella</taxon>
    </lineage>
</organism>
<accession>A0A5V0BER2</accession>
<reference evidence="1" key="1">
    <citation type="submission" date="2018-07" db="EMBL/GenBank/DDBJ databases">
        <authorList>
            <person name="Ashton P.M."/>
            <person name="Dallman T."/>
            <person name="Nair S."/>
            <person name="De Pinna E."/>
            <person name="Peters T."/>
            <person name="Grant K."/>
        </authorList>
    </citation>
    <scope>NUCLEOTIDE SEQUENCE</scope>
    <source>
        <strain evidence="1">245081</strain>
    </source>
</reference>